<dbReference type="GO" id="GO:0008270">
    <property type="term" value="F:zinc ion binding"/>
    <property type="evidence" value="ECO:0007669"/>
    <property type="project" value="InterPro"/>
</dbReference>
<protein>
    <recommendedName>
        <fullName evidence="5">serralysin</fullName>
        <ecNumber evidence="5">3.4.24.40</ecNumber>
    </recommendedName>
</protein>
<dbReference type="SUPFAM" id="SSF51120">
    <property type="entry name" value="beta-Roll"/>
    <property type="match status" value="2"/>
</dbReference>
<dbReference type="RefSeq" id="WP_052038471.1">
    <property type="nucleotide sequence ID" value="NZ_CAXOHZ010000010.1"/>
</dbReference>
<dbReference type="InterPro" id="IPR018511">
    <property type="entry name" value="Hemolysin-typ_Ca-bd_CS"/>
</dbReference>
<reference evidence="10 11" key="1">
    <citation type="submission" date="2018-06" db="EMBL/GenBank/DDBJ databases">
        <authorList>
            <consortium name="Pathogen Informatics"/>
            <person name="Doyle S."/>
        </authorList>
    </citation>
    <scope>NUCLEOTIDE SEQUENCE [LARGE SCALE GENOMIC DNA]</scope>
    <source>
        <strain evidence="10 11">NCTC10376</strain>
    </source>
</reference>
<dbReference type="InterPro" id="IPR013858">
    <property type="entry name" value="Peptidase_M10B_C"/>
</dbReference>
<evidence type="ECO:0000256" key="6">
    <source>
        <dbReference type="ARBA" id="ARBA00022525"/>
    </source>
</evidence>
<dbReference type="InterPro" id="IPR032534">
    <property type="entry name" value="EcxA_zinc-bd"/>
</dbReference>
<dbReference type="GO" id="GO:0008237">
    <property type="term" value="F:metallopeptidase activity"/>
    <property type="evidence" value="ECO:0007669"/>
    <property type="project" value="UniProtKB-KW"/>
</dbReference>
<evidence type="ECO:0000313" key="10">
    <source>
        <dbReference type="EMBL" id="SUC17203.1"/>
    </source>
</evidence>
<comment type="catalytic activity">
    <reaction evidence="1">
        <text>Preferential cleavage of bonds with hydrophobic residues in P1'.</text>
        <dbReference type="EC" id="3.4.24.40"/>
    </reaction>
</comment>
<evidence type="ECO:0000256" key="3">
    <source>
        <dbReference type="ARBA" id="ARBA00004613"/>
    </source>
</evidence>
<keyword evidence="10" id="KW-0482">Metalloprotease</keyword>
<comment type="cofactor">
    <cofactor evidence="2">
        <name>Ca(2+)</name>
        <dbReference type="ChEBI" id="CHEBI:29108"/>
    </cofactor>
</comment>
<gene>
    <name evidence="10" type="primary">prtC_2</name>
    <name evidence="10" type="ORF">NCTC10376_03137</name>
</gene>
<dbReference type="Gene3D" id="3.40.390.10">
    <property type="entry name" value="Collagenase (Catalytic Domain)"/>
    <property type="match status" value="2"/>
</dbReference>
<dbReference type="Gene3D" id="2.150.10.10">
    <property type="entry name" value="Serralysin-like metalloprotease, C-terminal"/>
    <property type="match status" value="2"/>
</dbReference>
<dbReference type="Pfam" id="PF00353">
    <property type="entry name" value="HemolysinCabind"/>
    <property type="match status" value="3"/>
</dbReference>
<dbReference type="GO" id="GO:0005509">
    <property type="term" value="F:calcium ion binding"/>
    <property type="evidence" value="ECO:0007669"/>
    <property type="project" value="InterPro"/>
</dbReference>
<evidence type="ECO:0000259" key="9">
    <source>
        <dbReference type="SMART" id="SM00235"/>
    </source>
</evidence>
<comment type="similarity">
    <text evidence="4">Belongs to the peptidase M10B family.</text>
</comment>
<sequence>MNINDKKKTVGFDTVVNIMKNAMPMFKDNNIGDSNVITKLTFSFPNWSQLRGDEYKTLTTMNKSQEDAIRKTLQQYSDITNIQFIEKDNQHDTHIKLGVYNNINEIAECYDYATRGVALYLNEDLKLNKKITKLKDYSQEGQVWINISETKIIDAINKIPHTEEEKNKLELFKKNADGIKTYFEEMDDWFLLYENNNGNAHINNQEKTLSIGSGIRKTIIHEIGHSLGLPHTFISNSESPDIEENSLKHSVMAYRKPKKEDADFGSYYPMNPLILDTFVIQQLYGKNMTTRVGDTIYGFNSNTEREHYSLHTADDVLVSCIWDAGGNDTLDFSQYNVNQKINLNEGAFSDVGGLQCNISIAYDAIIENAKGGLKDDHITGNSADNCLWGKKGNDTLLGREGNDILYGGSGHDFLYGDDGDDILFGDGGNDTLFSGSGNDLLYAGSGDDTLIVDEGNNVLYGGYGTDTFIINNGNNIISGSQGKDNFIFNLSENMNSNNIIFDFNKEEDTLSFKSEKDEQNIQTKQVQSFTGNKNELMLDYDNNKTIIKVMTTENLHTPNLVINITGQFSYDELFS</sequence>
<comment type="subcellular location">
    <subcellularLocation>
        <location evidence="3">Secreted</location>
    </subcellularLocation>
</comment>
<keyword evidence="6" id="KW-0964">Secreted</keyword>
<dbReference type="SMART" id="SM00235">
    <property type="entry name" value="ZnMc"/>
    <property type="match status" value="1"/>
</dbReference>
<dbReference type="InterPro" id="IPR050557">
    <property type="entry name" value="RTX_toxin/Mannuronan_C5-epim"/>
</dbReference>
<dbReference type="Proteomes" id="UP000254331">
    <property type="component" value="Unassembled WGS sequence"/>
</dbReference>
<evidence type="ECO:0000256" key="1">
    <source>
        <dbReference type="ARBA" id="ARBA00001609"/>
    </source>
</evidence>
<keyword evidence="7" id="KW-0677">Repeat</keyword>
<organism evidence="10 11">
    <name type="scientific">Proteus vulgaris</name>
    <dbReference type="NCBI Taxonomy" id="585"/>
    <lineage>
        <taxon>Bacteria</taxon>
        <taxon>Pseudomonadati</taxon>
        <taxon>Pseudomonadota</taxon>
        <taxon>Gammaproteobacteria</taxon>
        <taxon>Enterobacterales</taxon>
        <taxon>Morganellaceae</taxon>
        <taxon>Proteus</taxon>
    </lineage>
</organism>
<dbReference type="PRINTS" id="PR00313">
    <property type="entry name" value="CABNDNGRPT"/>
</dbReference>
<name>A0A379FD31_PROVU</name>
<dbReference type="InterPro" id="IPR024079">
    <property type="entry name" value="MetalloPept_cat_dom_sf"/>
</dbReference>
<dbReference type="EC" id="3.4.24.40" evidence="5"/>
<dbReference type="GO" id="GO:0006508">
    <property type="term" value="P:proteolysis"/>
    <property type="evidence" value="ECO:0007669"/>
    <property type="project" value="UniProtKB-KW"/>
</dbReference>
<dbReference type="Pfam" id="PF16313">
    <property type="entry name" value="DUF4953"/>
    <property type="match status" value="1"/>
</dbReference>
<dbReference type="InterPro" id="IPR001343">
    <property type="entry name" value="Hemolysn_Ca-bd"/>
</dbReference>
<evidence type="ECO:0000256" key="4">
    <source>
        <dbReference type="ARBA" id="ARBA00009490"/>
    </source>
</evidence>
<dbReference type="InterPro" id="IPR006026">
    <property type="entry name" value="Peptidase_Metallo"/>
</dbReference>
<keyword evidence="8" id="KW-0106">Calcium</keyword>
<proteinExistence type="inferred from homology"/>
<keyword evidence="10" id="KW-0645">Protease</keyword>
<evidence type="ECO:0000313" key="11">
    <source>
        <dbReference type="Proteomes" id="UP000254331"/>
    </source>
</evidence>
<dbReference type="PROSITE" id="PS00330">
    <property type="entry name" value="HEMOLYSIN_CALCIUM"/>
    <property type="match status" value="1"/>
</dbReference>
<dbReference type="AlphaFoldDB" id="A0A379FD31"/>
<evidence type="ECO:0000256" key="2">
    <source>
        <dbReference type="ARBA" id="ARBA00001913"/>
    </source>
</evidence>
<evidence type="ECO:0000256" key="8">
    <source>
        <dbReference type="ARBA" id="ARBA00022837"/>
    </source>
</evidence>
<dbReference type="Pfam" id="PF08548">
    <property type="entry name" value="Peptidase_M10_C"/>
    <property type="match status" value="1"/>
</dbReference>
<dbReference type="PANTHER" id="PTHR38340">
    <property type="entry name" value="S-LAYER PROTEIN"/>
    <property type="match status" value="1"/>
</dbReference>
<dbReference type="PANTHER" id="PTHR38340:SF1">
    <property type="entry name" value="S-LAYER PROTEIN"/>
    <property type="match status" value="1"/>
</dbReference>
<keyword evidence="10" id="KW-0378">Hydrolase</keyword>
<accession>A0A379FD31</accession>
<dbReference type="InterPro" id="IPR011049">
    <property type="entry name" value="Serralysin-like_metalloprot_C"/>
</dbReference>
<feature type="domain" description="Peptidase metallopeptidase" evidence="9">
    <location>
        <begin position="43"/>
        <end position="270"/>
    </location>
</feature>
<dbReference type="SUPFAM" id="SSF55486">
    <property type="entry name" value="Metalloproteases ('zincins'), catalytic domain"/>
    <property type="match status" value="1"/>
</dbReference>
<dbReference type="GO" id="GO:0005615">
    <property type="term" value="C:extracellular space"/>
    <property type="evidence" value="ECO:0007669"/>
    <property type="project" value="InterPro"/>
</dbReference>
<dbReference type="EMBL" id="UGTW01000001">
    <property type="protein sequence ID" value="SUC17203.1"/>
    <property type="molecule type" value="Genomic_DNA"/>
</dbReference>
<evidence type="ECO:0000256" key="5">
    <source>
        <dbReference type="ARBA" id="ARBA00012422"/>
    </source>
</evidence>
<dbReference type="OrthoDB" id="733404at2"/>
<evidence type="ECO:0000256" key="7">
    <source>
        <dbReference type="ARBA" id="ARBA00022737"/>
    </source>
</evidence>